<dbReference type="Proteomes" id="UP000515856">
    <property type="component" value="Chromosome"/>
</dbReference>
<dbReference type="KEGG" id="ehn:H9Q80_00780"/>
<dbReference type="AlphaFoldDB" id="A0A7G9GNZ2"/>
<name>A0A7G9GNZ2_9FIRM</name>
<feature type="transmembrane region" description="Helical" evidence="1">
    <location>
        <begin position="12"/>
        <end position="41"/>
    </location>
</feature>
<proteinExistence type="predicted"/>
<keyword evidence="1" id="KW-0812">Transmembrane</keyword>
<feature type="transmembrane region" description="Helical" evidence="1">
    <location>
        <begin position="136"/>
        <end position="157"/>
    </location>
</feature>
<evidence type="ECO:0000313" key="3">
    <source>
        <dbReference type="Proteomes" id="UP000515856"/>
    </source>
</evidence>
<keyword evidence="3" id="KW-1185">Reference proteome</keyword>
<keyword evidence="1" id="KW-0472">Membrane</keyword>
<keyword evidence="1" id="KW-1133">Transmembrane helix</keyword>
<feature type="transmembrane region" description="Helical" evidence="1">
    <location>
        <begin position="184"/>
        <end position="204"/>
    </location>
</feature>
<dbReference type="RefSeq" id="WP_117452930.1">
    <property type="nucleotide sequence ID" value="NZ_CP060636.1"/>
</dbReference>
<organism evidence="2 3">
    <name type="scientific">[Eubacterium] hominis</name>
    <dbReference type="NCBI Taxonomy" id="2764325"/>
    <lineage>
        <taxon>Bacteria</taxon>
        <taxon>Bacillati</taxon>
        <taxon>Bacillota</taxon>
        <taxon>Erysipelotrichia</taxon>
        <taxon>Erysipelotrichales</taxon>
        <taxon>Erysipelotrichaceae</taxon>
        <taxon>Amedibacillus</taxon>
    </lineage>
</organism>
<dbReference type="EMBL" id="CP060636">
    <property type="protein sequence ID" value="QNM12524.1"/>
    <property type="molecule type" value="Genomic_DNA"/>
</dbReference>
<feature type="transmembrane region" description="Helical" evidence="1">
    <location>
        <begin position="53"/>
        <end position="70"/>
    </location>
</feature>
<protein>
    <submittedName>
        <fullName evidence="2">Uncharacterized protein</fullName>
    </submittedName>
</protein>
<feature type="transmembrane region" description="Helical" evidence="1">
    <location>
        <begin position="76"/>
        <end position="94"/>
    </location>
</feature>
<gene>
    <name evidence="2" type="ORF">H9Q80_00780</name>
</gene>
<evidence type="ECO:0000256" key="1">
    <source>
        <dbReference type="SAM" id="Phobius"/>
    </source>
</evidence>
<accession>A0A7G9GNZ2</accession>
<evidence type="ECO:0000313" key="2">
    <source>
        <dbReference type="EMBL" id="QNM12524.1"/>
    </source>
</evidence>
<feature type="transmembrane region" description="Helical" evidence="1">
    <location>
        <begin position="106"/>
        <end position="130"/>
    </location>
</feature>
<sequence>MGYGYIALAYFLMMFPLTISTTIFSTSNLSLIGFAFLFMGLYQIQQRIQNRKLFIAVISSVLLFMTLCFQDTRWSIIVASIVEPVILLNLLYSTRNECSEKTKKQIRYFTILYLIMFVGVYLSLTLMLFYSELAQAILFILVCFRIFNYIYFIMLVLSINRQLKDMELLPVHEKPLSFQKKHSIIMLVVILLSAGILYGTQSLYLSSMQITPSSAYQDRIYEGSTTNSRIAGLVRISKNQNDSDFYNYEKVNFYTKDETIANQVKLMKYQLYVDGKPIKEEPSDKRFMKPDIVKVEKQNNGEYRIALTGSHDMMEYQTDSRSQISMHVQLYDEQEKLILEETYPVKEHEEHVYHGNAQGITITELYTGNTAILQAPIIKTNIFQMAQTKGYTQVEMYIEYLQYGKVMARSNTIQLTDVPWEPFVHQHIDEGQIRYTSWDDRVMTYEQTITYDQAVIVMKYQGEGMHERTFHIPLQESKP</sequence>
<reference evidence="2 3" key="1">
    <citation type="submission" date="2020-08" db="EMBL/GenBank/DDBJ databases">
        <authorList>
            <person name="Liu C."/>
            <person name="Sun Q."/>
        </authorList>
    </citation>
    <scope>NUCLEOTIDE SEQUENCE [LARGE SCALE GENOMIC DNA]</scope>
    <source>
        <strain evidence="2 3">NSJ-61</strain>
    </source>
</reference>